<dbReference type="SUPFAM" id="SSF56672">
    <property type="entry name" value="DNA/RNA polymerases"/>
    <property type="match status" value="1"/>
</dbReference>
<dbReference type="PROSITE" id="PS50878">
    <property type="entry name" value="RT_POL"/>
    <property type="match status" value="1"/>
</dbReference>
<comment type="caution">
    <text evidence="2">The sequence shown here is derived from an EMBL/GenBank/DDBJ whole genome shotgun (WGS) entry which is preliminary data.</text>
</comment>
<gene>
    <name evidence="2" type="ORF">M9458_052186</name>
</gene>
<evidence type="ECO:0000313" key="2">
    <source>
        <dbReference type="EMBL" id="KAL0152463.1"/>
    </source>
</evidence>
<dbReference type="CDD" id="cd01650">
    <property type="entry name" value="RT_nLTR_like"/>
    <property type="match status" value="1"/>
</dbReference>
<sequence length="654" mass="73925">MPSSKAPGPDGFGCEFYKEFSDILLDPLLSMLNHSFENGILPQSLREANISLILKKGKCPESCASYRPIALLNSDQKLLSKILASRLEKVLPHIVKEDQTGFIKGRTSCDNLRRLLNIIQLTQSRQDPALVLSLDAEKAFDRVEWSYLFFALEEFGLGDNFVNWIKVLYNTPTAAVLTNGLRSDNFPLHRGNRQGDPLSPLLFDIAIEPLAQAVRQNKLISGIFVGEREHKITLYADDILILLSKPETSVPCLIKVISSFSVFSGYKINFAKSEAMPLGSLTCVPDRTEPFPFRWSPAGFIYLGVHVTPTFGQMFESNFPPLLEAIRADLDRWAALPLSWLGRVALIKMNVLPRLLYPLQMIPILLSNRVIKVLEGWLSSFIWSKRRPRLKMTKLQMAGCDGGLDVPNLRFYQLASHLRVISSWLNRDPASIWHDIESSQAKCPLVNLVFMINSESVKKFCSNPITLSTIRAWRSIRSIESRAQLTSPLTPIPDNPDFLPGCEDQGFKVSLAIKQAWEKDLGTAIDDADWRELQLYWSSIVNELSAIFGVAIRMDPMCLVLGLPDEQITDRKHRRLFNILTFAARKNILLVWVKNVAPTKKSWHNIVMDCIPSEYITCMLHSKIDAFFRVWNPYLQHLGPTLSSSLLRGFPKSA</sequence>
<name>A0ABD0MWK4_CIRMR</name>
<feature type="domain" description="Reverse transcriptase" evidence="1">
    <location>
        <begin position="34"/>
        <end position="307"/>
    </location>
</feature>
<keyword evidence="3" id="KW-1185">Reference proteome</keyword>
<dbReference type="PANTHER" id="PTHR31635">
    <property type="entry name" value="REVERSE TRANSCRIPTASE DOMAIN-CONTAINING PROTEIN-RELATED"/>
    <property type="match status" value="1"/>
</dbReference>
<dbReference type="PANTHER" id="PTHR31635:SF196">
    <property type="entry name" value="REVERSE TRANSCRIPTASE DOMAIN-CONTAINING PROTEIN-RELATED"/>
    <property type="match status" value="1"/>
</dbReference>
<evidence type="ECO:0000313" key="3">
    <source>
        <dbReference type="Proteomes" id="UP001529510"/>
    </source>
</evidence>
<dbReference type="InterPro" id="IPR000477">
    <property type="entry name" value="RT_dom"/>
</dbReference>
<organism evidence="2 3">
    <name type="scientific">Cirrhinus mrigala</name>
    <name type="common">Mrigala</name>
    <dbReference type="NCBI Taxonomy" id="683832"/>
    <lineage>
        <taxon>Eukaryota</taxon>
        <taxon>Metazoa</taxon>
        <taxon>Chordata</taxon>
        <taxon>Craniata</taxon>
        <taxon>Vertebrata</taxon>
        <taxon>Euteleostomi</taxon>
        <taxon>Actinopterygii</taxon>
        <taxon>Neopterygii</taxon>
        <taxon>Teleostei</taxon>
        <taxon>Ostariophysi</taxon>
        <taxon>Cypriniformes</taxon>
        <taxon>Cyprinidae</taxon>
        <taxon>Labeoninae</taxon>
        <taxon>Labeonini</taxon>
        <taxon>Cirrhinus</taxon>
    </lineage>
</organism>
<dbReference type="AlphaFoldDB" id="A0ABD0MWK4"/>
<dbReference type="Proteomes" id="UP001529510">
    <property type="component" value="Unassembled WGS sequence"/>
</dbReference>
<proteinExistence type="predicted"/>
<dbReference type="InterPro" id="IPR043502">
    <property type="entry name" value="DNA/RNA_pol_sf"/>
</dbReference>
<protein>
    <recommendedName>
        <fullName evidence="1">Reverse transcriptase domain-containing protein</fullName>
    </recommendedName>
</protein>
<evidence type="ECO:0000259" key="1">
    <source>
        <dbReference type="PROSITE" id="PS50878"/>
    </source>
</evidence>
<reference evidence="2 3" key="1">
    <citation type="submission" date="2024-05" db="EMBL/GenBank/DDBJ databases">
        <title>Genome sequencing and assembly of Indian major carp, Cirrhinus mrigala (Hamilton, 1822).</title>
        <authorList>
            <person name="Mohindra V."/>
            <person name="Chowdhury L.M."/>
            <person name="Lal K."/>
            <person name="Jena J.K."/>
        </authorList>
    </citation>
    <scope>NUCLEOTIDE SEQUENCE [LARGE SCALE GENOMIC DNA]</scope>
    <source>
        <strain evidence="2">CM1030</strain>
        <tissue evidence="2">Blood</tissue>
    </source>
</reference>
<dbReference type="Pfam" id="PF00078">
    <property type="entry name" value="RVT_1"/>
    <property type="match status" value="1"/>
</dbReference>
<accession>A0ABD0MWK4</accession>
<dbReference type="EMBL" id="JAMKFB020000189">
    <property type="protein sequence ID" value="KAL0152463.1"/>
    <property type="molecule type" value="Genomic_DNA"/>
</dbReference>